<evidence type="ECO:0000313" key="2">
    <source>
        <dbReference type="EMBL" id="MET3794330.1"/>
    </source>
</evidence>
<evidence type="ECO:0000259" key="1">
    <source>
        <dbReference type="Pfam" id="PF10074"/>
    </source>
</evidence>
<reference evidence="2 3" key="1">
    <citation type="submission" date="2024-06" db="EMBL/GenBank/DDBJ databases">
        <title>Genomic Encyclopedia of Type Strains, Phase IV (KMG-IV): sequencing the most valuable type-strain genomes for metagenomic binning, comparative biology and taxonomic classification.</title>
        <authorList>
            <person name="Goeker M."/>
        </authorList>
    </citation>
    <scope>NUCLEOTIDE SEQUENCE [LARGE SCALE GENOMIC DNA]</scope>
    <source>
        <strain evidence="2 3">DSM 27865</strain>
    </source>
</reference>
<dbReference type="InterPro" id="IPR018754">
    <property type="entry name" value="RovC-like_DNA-bd"/>
</dbReference>
<comment type="caution">
    <text evidence="2">The sequence shown here is derived from an EMBL/GenBank/DDBJ whole genome shotgun (WGS) entry which is preliminary data.</text>
</comment>
<sequence length="185" mass="20907">MVTALDRPIFWIPEKNPTAVPLKHGPDPLGGFRITTADLRPHIILNDGDVVRIDLRGERFDLAIDGGDPVGAYAAVVILDEHTPDRLTTIGRFWQAMKSRRVSPDDRLTPQKRERARLMLRAIDARQAGATYRAVAKYLFPQHETEPATWVGSAIRETTIRLARDGLKLVEGGYLTLLRLPRRRR</sequence>
<dbReference type="EMBL" id="JBEPML010000023">
    <property type="protein sequence ID" value="MET3794330.1"/>
    <property type="molecule type" value="Genomic_DNA"/>
</dbReference>
<dbReference type="RefSeq" id="WP_354198992.1">
    <property type="nucleotide sequence ID" value="NZ_JBEPML010000023.1"/>
</dbReference>
<accession>A0ABV2N692</accession>
<organism evidence="2 3">
    <name type="scientific">Aquamicrobium terrae</name>
    <dbReference type="NCBI Taxonomy" id="1324945"/>
    <lineage>
        <taxon>Bacteria</taxon>
        <taxon>Pseudomonadati</taxon>
        <taxon>Pseudomonadota</taxon>
        <taxon>Alphaproteobacteria</taxon>
        <taxon>Hyphomicrobiales</taxon>
        <taxon>Phyllobacteriaceae</taxon>
        <taxon>Aquamicrobium</taxon>
    </lineage>
</organism>
<gene>
    <name evidence="2" type="ORF">ABID37_004570</name>
</gene>
<name>A0ABV2N692_9HYPH</name>
<dbReference type="Pfam" id="PF10074">
    <property type="entry name" value="RovC_DNA-bd"/>
    <property type="match status" value="1"/>
</dbReference>
<feature type="domain" description="T6SS Transcription factor RovC-like DNA binding" evidence="1">
    <location>
        <begin position="77"/>
        <end position="179"/>
    </location>
</feature>
<protein>
    <recommendedName>
        <fullName evidence="1">T6SS Transcription factor RovC-like DNA binding domain-containing protein</fullName>
    </recommendedName>
</protein>
<evidence type="ECO:0000313" key="3">
    <source>
        <dbReference type="Proteomes" id="UP001549076"/>
    </source>
</evidence>
<dbReference type="Proteomes" id="UP001549076">
    <property type="component" value="Unassembled WGS sequence"/>
</dbReference>
<proteinExistence type="predicted"/>
<keyword evidence="3" id="KW-1185">Reference proteome</keyword>